<dbReference type="Proteomes" id="UP000236333">
    <property type="component" value="Unassembled WGS sequence"/>
</dbReference>
<evidence type="ECO:0000256" key="1">
    <source>
        <dbReference type="ARBA" id="ARBA00022884"/>
    </source>
</evidence>
<evidence type="ECO:0000256" key="4">
    <source>
        <dbReference type="SAM" id="MobiDB-lite"/>
    </source>
</evidence>
<name>A0A2J7ZYR1_9CHLO</name>
<dbReference type="CDD" id="cd00590">
    <property type="entry name" value="RRM_SF"/>
    <property type="match status" value="1"/>
</dbReference>
<dbReference type="InterPro" id="IPR052462">
    <property type="entry name" value="SLIRP/GR-RBP-like"/>
</dbReference>
<dbReference type="PANTHER" id="PTHR48027">
    <property type="entry name" value="HETEROGENEOUS NUCLEAR RIBONUCLEOPROTEIN 87F-RELATED"/>
    <property type="match status" value="1"/>
</dbReference>
<protein>
    <recommendedName>
        <fullName evidence="5">RRM domain-containing protein</fullName>
    </recommendedName>
</protein>
<reference evidence="6 7" key="1">
    <citation type="journal article" date="2017" name="Mol. Biol. Evol.">
        <title>The 4-celled Tetrabaena socialis nuclear genome reveals the essential components for genetic control of cell number at the origin of multicellularity in the volvocine lineage.</title>
        <authorList>
            <person name="Featherston J."/>
            <person name="Arakaki Y."/>
            <person name="Hanschen E.R."/>
            <person name="Ferris P.J."/>
            <person name="Michod R.E."/>
            <person name="Olson B.J.S.C."/>
            <person name="Nozaki H."/>
            <person name="Durand P.M."/>
        </authorList>
    </citation>
    <scope>NUCLEOTIDE SEQUENCE [LARGE SCALE GENOMIC DNA]</scope>
    <source>
        <strain evidence="6 7">NIES-571</strain>
    </source>
</reference>
<dbReference type="InterPro" id="IPR012677">
    <property type="entry name" value="Nucleotide-bd_a/b_plait_sf"/>
</dbReference>
<comment type="caution">
    <text evidence="6">The sequence shown here is derived from an EMBL/GenBank/DDBJ whole genome shotgun (WGS) entry which is preliminary data.</text>
</comment>
<feature type="region of interest" description="Disordered" evidence="4">
    <location>
        <begin position="262"/>
        <end position="281"/>
    </location>
</feature>
<dbReference type="SUPFAM" id="SSF54928">
    <property type="entry name" value="RNA-binding domain, RBD"/>
    <property type="match status" value="1"/>
</dbReference>
<dbReference type="InterPro" id="IPR000504">
    <property type="entry name" value="RRM_dom"/>
</dbReference>
<keyword evidence="3" id="KW-0175">Coiled coil</keyword>
<accession>A0A2J7ZYR1</accession>
<feature type="compositionally biased region" description="Polar residues" evidence="4">
    <location>
        <begin position="263"/>
        <end position="279"/>
    </location>
</feature>
<dbReference type="Gene3D" id="3.30.70.330">
    <property type="match status" value="1"/>
</dbReference>
<organism evidence="6 7">
    <name type="scientific">Tetrabaena socialis</name>
    <dbReference type="NCBI Taxonomy" id="47790"/>
    <lineage>
        <taxon>Eukaryota</taxon>
        <taxon>Viridiplantae</taxon>
        <taxon>Chlorophyta</taxon>
        <taxon>core chlorophytes</taxon>
        <taxon>Chlorophyceae</taxon>
        <taxon>CS clade</taxon>
        <taxon>Chlamydomonadales</taxon>
        <taxon>Tetrabaenaceae</taxon>
        <taxon>Tetrabaena</taxon>
    </lineage>
</organism>
<evidence type="ECO:0000313" key="7">
    <source>
        <dbReference type="Proteomes" id="UP000236333"/>
    </source>
</evidence>
<gene>
    <name evidence="6" type="ORF">TSOC_008341</name>
</gene>
<dbReference type="PROSITE" id="PS50102">
    <property type="entry name" value="RRM"/>
    <property type="match status" value="1"/>
</dbReference>
<dbReference type="InterPro" id="IPR035979">
    <property type="entry name" value="RBD_domain_sf"/>
</dbReference>
<dbReference type="EMBL" id="PGGS01000308">
    <property type="protein sequence ID" value="PNH05407.1"/>
    <property type="molecule type" value="Genomic_DNA"/>
</dbReference>
<feature type="coiled-coil region" evidence="3">
    <location>
        <begin position="429"/>
        <end position="463"/>
    </location>
</feature>
<keyword evidence="1 2" id="KW-0694">RNA-binding</keyword>
<dbReference type="OrthoDB" id="439808at2759"/>
<evidence type="ECO:0000256" key="2">
    <source>
        <dbReference type="PROSITE-ProRule" id="PRU00176"/>
    </source>
</evidence>
<evidence type="ECO:0000256" key="3">
    <source>
        <dbReference type="SAM" id="Coils"/>
    </source>
</evidence>
<dbReference type="Pfam" id="PF00076">
    <property type="entry name" value="RRM_1"/>
    <property type="match status" value="1"/>
</dbReference>
<proteinExistence type="predicted"/>
<feature type="domain" description="RRM" evidence="5">
    <location>
        <begin position="21"/>
        <end position="98"/>
    </location>
</feature>
<evidence type="ECO:0000259" key="5">
    <source>
        <dbReference type="PROSITE" id="PS50102"/>
    </source>
</evidence>
<dbReference type="AlphaFoldDB" id="A0A2J7ZYR1"/>
<keyword evidence="7" id="KW-1185">Reference proteome</keyword>
<dbReference type="SMART" id="SM00360">
    <property type="entry name" value="RRM"/>
    <property type="match status" value="1"/>
</dbReference>
<sequence>MACAAQWPAQSVEQSVAAPSRALFAKGLAKGCTCHHLHAIFSTFGTVTDCQIARHRSGRSAGFAIVTFLRNEEATAAMQAVDNLMFMGRRLCVKWFSPERALEGVELNMNALQQALQLSHLPPTDLMAQLATMLESPQQMQTQPQSAHVAAWLDNFSKNQDSPLALPGAQQLPMGLLGGLSLAAPHGAIGMPPPSMPPQHRPAAALPPPDGAVFITADRSSSGQHKANAPLAQSRLARWCAAPGSATTQSSVAHSLMDDAGSETASLHASDDSSTMPNSATTTATGTTIANAAAAFARLSYDASGDCGFVDGGAASPVAAAAPTAAEAAEEFRAHALAAAVANSGMTSSRPGIFSDPGSMYSSRRPSGPGYHAAAVCAAPPALAGAPTLPPIRTTTVAAAAGANQRFTPQAFASCGGGGAAPGPALQQAMRLQQALAEQARTINTAQQQYMDALARLSAARDQVAAAATLLGGGAGAGGLQAPPPHMAMVAQQQQHHHHHFAIQQQQQQQQAAMMAQYGGAHAHAAPDYNTLLMLQTAAGFNRPMF</sequence>
<evidence type="ECO:0000313" key="6">
    <source>
        <dbReference type="EMBL" id="PNH05407.1"/>
    </source>
</evidence>
<dbReference type="GO" id="GO:0003723">
    <property type="term" value="F:RNA binding"/>
    <property type="evidence" value="ECO:0007669"/>
    <property type="project" value="UniProtKB-UniRule"/>
</dbReference>